<evidence type="ECO:0000313" key="3">
    <source>
        <dbReference type="Proteomes" id="UP001177003"/>
    </source>
</evidence>
<organism evidence="2 3">
    <name type="scientific">Lactuca saligna</name>
    <name type="common">Willowleaf lettuce</name>
    <dbReference type="NCBI Taxonomy" id="75948"/>
    <lineage>
        <taxon>Eukaryota</taxon>
        <taxon>Viridiplantae</taxon>
        <taxon>Streptophyta</taxon>
        <taxon>Embryophyta</taxon>
        <taxon>Tracheophyta</taxon>
        <taxon>Spermatophyta</taxon>
        <taxon>Magnoliopsida</taxon>
        <taxon>eudicotyledons</taxon>
        <taxon>Gunneridae</taxon>
        <taxon>Pentapetalae</taxon>
        <taxon>asterids</taxon>
        <taxon>campanulids</taxon>
        <taxon>Asterales</taxon>
        <taxon>Asteraceae</taxon>
        <taxon>Cichorioideae</taxon>
        <taxon>Cichorieae</taxon>
        <taxon>Lactucinae</taxon>
        <taxon>Lactuca</taxon>
    </lineage>
</organism>
<evidence type="ECO:0000256" key="1">
    <source>
        <dbReference type="SAM" id="MobiDB-lite"/>
    </source>
</evidence>
<feature type="compositionally biased region" description="Acidic residues" evidence="1">
    <location>
        <begin position="99"/>
        <end position="140"/>
    </location>
</feature>
<dbReference type="EMBL" id="OX465085">
    <property type="protein sequence ID" value="CAI9303441.1"/>
    <property type="molecule type" value="Genomic_DNA"/>
</dbReference>
<evidence type="ECO:0000313" key="2">
    <source>
        <dbReference type="EMBL" id="CAI9303441.1"/>
    </source>
</evidence>
<dbReference type="AlphaFoldDB" id="A0AA36A2K2"/>
<keyword evidence="3" id="KW-1185">Reference proteome</keyword>
<gene>
    <name evidence="2" type="ORF">LSALG_LOCUS41879</name>
</gene>
<reference evidence="2" key="1">
    <citation type="submission" date="2023-04" db="EMBL/GenBank/DDBJ databases">
        <authorList>
            <person name="Vijverberg K."/>
            <person name="Xiong W."/>
            <person name="Schranz E."/>
        </authorList>
    </citation>
    <scope>NUCLEOTIDE SEQUENCE</scope>
</reference>
<accession>A0AA36A2K2</accession>
<dbReference type="Proteomes" id="UP001177003">
    <property type="component" value="Chromosome 9"/>
</dbReference>
<name>A0AA36A2K2_LACSI</name>
<proteinExistence type="predicted"/>
<feature type="region of interest" description="Disordered" evidence="1">
    <location>
        <begin position="98"/>
        <end position="157"/>
    </location>
</feature>
<protein>
    <submittedName>
        <fullName evidence="2">Uncharacterized protein</fullName>
    </submittedName>
</protein>
<sequence length="187" mass="21073">MDDVVACLLLFIVVILDMTSSALERFLRSLFWGVTLDMADLDQIMSDLSYLRESKYSEAEMFLCLNITQSQLKGFDALIHQSEQDAKDVPFVSEHVLETQEDNGEDGAEESQEDNDEDGAEESQEDNDEDGAEDDEEGVDDTQVRVRTQVSVRTRKTSERITENMLKKIVIDKKGIGMALDKPLALD</sequence>